<evidence type="ECO:0000313" key="2">
    <source>
        <dbReference type="Proteomes" id="UP000023152"/>
    </source>
</evidence>
<dbReference type="AlphaFoldDB" id="X6NYR0"/>
<comment type="caution">
    <text evidence="1">The sequence shown here is derived from an EMBL/GenBank/DDBJ whole genome shotgun (WGS) entry which is preliminary data.</text>
</comment>
<name>X6NYR0_RETFI</name>
<dbReference type="Proteomes" id="UP000023152">
    <property type="component" value="Unassembled WGS sequence"/>
</dbReference>
<organism evidence="1 2">
    <name type="scientific">Reticulomyxa filosa</name>
    <dbReference type="NCBI Taxonomy" id="46433"/>
    <lineage>
        <taxon>Eukaryota</taxon>
        <taxon>Sar</taxon>
        <taxon>Rhizaria</taxon>
        <taxon>Retaria</taxon>
        <taxon>Foraminifera</taxon>
        <taxon>Monothalamids</taxon>
        <taxon>Reticulomyxidae</taxon>
        <taxon>Reticulomyxa</taxon>
    </lineage>
</organism>
<reference evidence="1 2" key="1">
    <citation type="journal article" date="2013" name="Curr. Biol.">
        <title>The Genome of the Foraminiferan Reticulomyxa filosa.</title>
        <authorList>
            <person name="Glockner G."/>
            <person name="Hulsmann N."/>
            <person name="Schleicher M."/>
            <person name="Noegel A.A."/>
            <person name="Eichinger L."/>
            <person name="Gallinger C."/>
            <person name="Pawlowski J."/>
            <person name="Sierra R."/>
            <person name="Euteneuer U."/>
            <person name="Pillet L."/>
            <person name="Moustafa A."/>
            <person name="Platzer M."/>
            <person name="Groth M."/>
            <person name="Szafranski K."/>
            <person name="Schliwa M."/>
        </authorList>
    </citation>
    <scope>NUCLEOTIDE SEQUENCE [LARGE SCALE GENOMIC DNA]</scope>
</reference>
<gene>
    <name evidence="1" type="ORF">RFI_05994</name>
</gene>
<sequence length="319" mass="37825">MEEALATRYNNHFYDILPDDHWFCIMELYTAVCERLGGINKHEHEHESAQDARERHFLCDPQLSSITLSSIRNVTSYGEINGNTLRGVLSLPRDQHRNITKEMAVRMCKSMRMCVGFSMHPTAGVFLHTKECYPLQHVRDWTFFIKDRVREKMEPKEKTEPETLIVVDKQSWLYPNYTSSNVLQEFPNANVSKYYLSKLPMKVPMIPRKYISFEWNYGRTNNQIMSFEAMLQYCVIYQRAIILPFGSHFNHFQGVFADGLWDMLKLSQLCDFVYEFEFQPPSNDQLVNVKVHHLWFREFTQTKIFDQMIPCFAYLYICI</sequence>
<proteinExistence type="predicted"/>
<keyword evidence="2" id="KW-1185">Reference proteome</keyword>
<accession>X6NYR0</accession>
<dbReference type="EMBL" id="ASPP01005117">
    <property type="protein sequence ID" value="ETO31126.1"/>
    <property type="molecule type" value="Genomic_DNA"/>
</dbReference>
<protein>
    <submittedName>
        <fullName evidence="1">Uncharacterized protein</fullName>
    </submittedName>
</protein>
<evidence type="ECO:0000313" key="1">
    <source>
        <dbReference type="EMBL" id="ETO31126.1"/>
    </source>
</evidence>